<accession>A0A7W9ZIR7</accession>
<dbReference type="AlphaFoldDB" id="A0A7W9ZIR7"/>
<dbReference type="EMBL" id="JACIIX010000018">
    <property type="protein sequence ID" value="MBB6212201.1"/>
    <property type="molecule type" value="Genomic_DNA"/>
</dbReference>
<name>A0A7W9ZIR7_NOVIT</name>
<reference evidence="1 2" key="1">
    <citation type="submission" date="2020-08" db="EMBL/GenBank/DDBJ databases">
        <title>Genomic Encyclopedia of Type Strains, Phase IV (KMG-IV): sequencing the most valuable type-strain genomes for metagenomic binning, comparative biology and taxonomic classification.</title>
        <authorList>
            <person name="Goeker M."/>
        </authorList>
    </citation>
    <scope>NUCLEOTIDE SEQUENCE [LARGE SCALE GENOMIC DNA]</scope>
    <source>
        <strain evidence="1 2">DSM 11590</strain>
    </source>
</reference>
<gene>
    <name evidence="1" type="ORF">FHS48_003650</name>
</gene>
<comment type="caution">
    <text evidence="1">The sequence shown here is derived from an EMBL/GenBank/DDBJ whole genome shotgun (WGS) entry which is preliminary data.</text>
</comment>
<evidence type="ECO:0000313" key="1">
    <source>
        <dbReference type="EMBL" id="MBB6212201.1"/>
    </source>
</evidence>
<organism evidence="1 2">
    <name type="scientific">Novispirillum itersonii</name>
    <name type="common">Aquaspirillum itersonii</name>
    <dbReference type="NCBI Taxonomy" id="189"/>
    <lineage>
        <taxon>Bacteria</taxon>
        <taxon>Pseudomonadati</taxon>
        <taxon>Pseudomonadota</taxon>
        <taxon>Alphaproteobacteria</taxon>
        <taxon>Rhodospirillales</taxon>
        <taxon>Novispirillaceae</taxon>
        <taxon>Novispirillum</taxon>
    </lineage>
</organism>
<evidence type="ECO:0000313" key="2">
    <source>
        <dbReference type="Proteomes" id="UP000544872"/>
    </source>
</evidence>
<sequence>MKADDYSVGLLSVFHIMELTVAGQASFFTETVI</sequence>
<keyword evidence="2" id="KW-1185">Reference proteome</keyword>
<protein>
    <submittedName>
        <fullName evidence="1">Uncharacterized protein</fullName>
    </submittedName>
</protein>
<dbReference type="Proteomes" id="UP000544872">
    <property type="component" value="Unassembled WGS sequence"/>
</dbReference>
<proteinExistence type="predicted"/>